<reference evidence="2" key="2">
    <citation type="submission" date="2022-08" db="EMBL/GenBank/DDBJ databases">
        <authorList>
            <person name="Kim S.-J."/>
        </authorList>
    </citation>
    <scope>NUCLEOTIDE SEQUENCE</scope>
    <source>
        <strain evidence="2">KJ</strain>
    </source>
</reference>
<dbReference type="Proteomes" id="UP000518681">
    <property type="component" value="Unassembled WGS sequence"/>
</dbReference>
<dbReference type="EMBL" id="JACIIK010000010">
    <property type="protein sequence ID" value="MBB6204670.1"/>
    <property type="molecule type" value="Genomic_DNA"/>
</dbReference>
<name>A0AAP1KZ81_9BURK</name>
<evidence type="ECO:0000313" key="2">
    <source>
        <dbReference type="EMBL" id="MDT8838908.1"/>
    </source>
</evidence>
<dbReference type="Proteomes" id="UP001246473">
    <property type="component" value="Unassembled WGS sequence"/>
</dbReference>
<gene>
    <name evidence="1" type="ORF">GGD69_005564</name>
    <name evidence="2" type="ORF">ParKJ_15935</name>
</gene>
<organism evidence="1 3">
    <name type="scientific">Paraburkholderia fungorum</name>
    <dbReference type="NCBI Taxonomy" id="134537"/>
    <lineage>
        <taxon>Bacteria</taxon>
        <taxon>Pseudomonadati</taxon>
        <taxon>Pseudomonadota</taxon>
        <taxon>Betaproteobacteria</taxon>
        <taxon>Burkholderiales</taxon>
        <taxon>Burkholderiaceae</taxon>
        <taxon>Paraburkholderia</taxon>
    </lineage>
</organism>
<dbReference type="RefSeq" id="WP_167440569.1">
    <property type="nucleotide sequence ID" value="NZ_CP028830.1"/>
</dbReference>
<evidence type="ECO:0000313" key="3">
    <source>
        <dbReference type="Proteomes" id="UP000518681"/>
    </source>
</evidence>
<evidence type="ECO:0000313" key="1">
    <source>
        <dbReference type="EMBL" id="MBB6204670.1"/>
    </source>
</evidence>
<dbReference type="AlphaFoldDB" id="A0AAP1KZ81"/>
<dbReference type="EMBL" id="JANSLM010000005">
    <property type="protein sequence ID" value="MDT8838908.1"/>
    <property type="molecule type" value="Genomic_DNA"/>
</dbReference>
<reference evidence="1 3" key="1">
    <citation type="submission" date="2020-08" db="EMBL/GenBank/DDBJ databases">
        <title>Genomic Encyclopedia of Type Strains, Phase IV (KMG-V): Genome sequencing to study the core and pangenomes of soil and plant-associated prokaryotes.</title>
        <authorList>
            <person name="Whitman W."/>
        </authorList>
    </citation>
    <scope>NUCLEOTIDE SEQUENCE [LARGE SCALE GENOMIC DNA]</scope>
    <source>
        <strain evidence="1 3">SEMIA 4013</strain>
    </source>
</reference>
<sequence>MALGETRLDVIQYKNIKQTKQKSTDKMAALIKRKPHIAIENLPVMMAAP</sequence>
<protein>
    <submittedName>
        <fullName evidence="1">Uncharacterized protein</fullName>
    </submittedName>
</protein>
<accession>A0AAP1KZ81</accession>
<comment type="caution">
    <text evidence="1">The sequence shown here is derived from an EMBL/GenBank/DDBJ whole genome shotgun (WGS) entry which is preliminary data.</text>
</comment>
<proteinExistence type="predicted"/>